<gene>
    <name evidence="1" type="ORF">EA58_09085</name>
</gene>
<dbReference type="Proteomes" id="UP000027192">
    <property type="component" value="Unassembled WGS sequence"/>
</dbReference>
<accession>A0A066RVZ6</accession>
<name>A0A066RVZ6_9GAMM</name>
<dbReference type="OrthoDB" id="9182171at2"/>
<sequence>MIHEYAIAPSVLASWANNTRDYREFLREYGLGSPRIISSFPKAKASKLRGYLLGFGPQDQESIQGKRYLEMVSFLVETLVERVAPENSSDSWEQMVTSEHENRPFNVIIADPKLELSECISPSGMYDQGSCWSHQRQASIQRQVTPAACLLKNFLRFSTKQIVFIDPYGWTSSACSTFSALLKEVAQDRVCSKVPQVTLYYKESNSSATPASVKQQILEGIDIEGLKLQVLELKETSDDDVFHNRCVLTEHGGAFSGHGFGLSGEPTHTDDWFLLGREIYEKKWEQFVDDCRFEIGTQS</sequence>
<organism evidence="1 2">
    <name type="scientific">Photobacterium galatheae</name>
    <dbReference type="NCBI Taxonomy" id="1654360"/>
    <lineage>
        <taxon>Bacteria</taxon>
        <taxon>Pseudomonadati</taxon>
        <taxon>Pseudomonadota</taxon>
        <taxon>Gammaproteobacteria</taxon>
        <taxon>Vibrionales</taxon>
        <taxon>Vibrionaceae</taxon>
        <taxon>Photobacterium</taxon>
    </lineage>
</organism>
<keyword evidence="2" id="KW-1185">Reference proteome</keyword>
<dbReference type="RefSeq" id="WP_036751447.1">
    <property type="nucleotide sequence ID" value="NZ_JAGSGC010000001.1"/>
</dbReference>
<dbReference type="AlphaFoldDB" id="A0A066RVZ6"/>
<protein>
    <submittedName>
        <fullName evidence="1">Uncharacterized protein</fullName>
    </submittedName>
</protein>
<evidence type="ECO:0000313" key="2">
    <source>
        <dbReference type="Proteomes" id="UP000027192"/>
    </source>
</evidence>
<proteinExistence type="predicted"/>
<comment type="caution">
    <text evidence="1">The sequence shown here is derived from an EMBL/GenBank/DDBJ whole genome shotgun (WGS) entry which is preliminary data.</text>
</comment>
<dbReference type="EMBL" id="JMIB01000017">
    <property type="protein sequence ID" value="KDM91872.1"/>
    <property type="molecule type" value="Genomic_DNA"/>
</dbReference>
<evidence type="ECO:0000313" key="1">
    <source>
        <dbReference type="EMBL" id="KDM91872.1"/>
    </source>
</evidence>
<reference evidence="1 2" key="1">
    <citation type="submission" date="2014-04" db="EMBL/GenBank/DDBJ databases">
        <title>Draft genome sequence of Photobacterium halotolerans S2753: a solonamide, ngercheumicin and holomycin producer.</title>
        <authorList>
            <person name="Machado H.R."/>
            <person name="Gram L."/>
        </authorList>
    </citation>
    <scope>NUCLEOTIDE SEQUENCE [LARGE SCALE GENOMIC DNA]</scope>
    <source>
        <strain evidence="1 2">S2753</strain>
    </source>
</reference>